<protein>
    <recommendedName>
        <fullName evidence="9">Magnesium transporter MgtE</fullName>
    </recommendedName>
</protein>
<organism evidence="11 12">
    <name type="scientific">Devosia oryzisoli</name>
    <dbReference type="NCBI Taxonomy" id="2774138"/>
    <lineage>
        <taxon>Bacteria</taxon>
        <taxon>Pseudomonadati</taxon>
        <taxon>Pseudomonadota</taxon>
        <taxon>Alphaproteobacteria</taxon>
        <taxon>Hyphomicrobiales</taxon>
        <taxon>Devosiaceae</taxon>
        <taxon>Devosia</taxon>
    </lineage>
</organism>
<keyword evidence="9" id="KW-1003">Cell membrane</keyword>
<accession>A0A927FR49</accession>
<dbReference type="NCBIfam" id="TIGR00400">
    <property type="entry name" value="mgtE"/>
    <property type="match status" value="1"/>
</dbReference>
<evidence type="ECO:0000313" key="11">
    <source>
        <dbReference type="EMBL" id="MBD8064496.1"/>
    </source>
</evidence>
<dbReference type="CDD" id="cd04606">
    <property type="entry name" value="CBS_pair_Mg_transporter"/>
    <property type="match status" value="1"/>
</dbReference>
<comment type="subcellular location">
    <subcellularLocation>
        <location evidence="9">Cell membrane</location>
        <topology evidence="9">Multi-pass membrane protein</topology>
    </subcellularLocation>
    <subcellularLocation>
        <location evidence="1">Membrane</location>
        <topology evidence="1">Multi-pass membrane protein</topology>
    </subcellularLocation>
</comment>
<name>A0A927FR49_9HYPH</name>
<feature type="domain" description="CBS" evidence="10">
    <location>
        <begin position="161"/>
        <end position="223"/>
    </location>
</feature>
<keyword evidence="7 9" id="KW-0472">Membrane</keyword>
<dbReference type="SMART" id="SM00924">
    <property type="entry name" value="MgtE_N"/>
    <property type="match status" value="1"/>
</dbReference>
<dbReference type="SUPFAM" id="SSF54631">
    <property type="entry name" value="CBS-domain pair"/>
    <property type="match status" value="1"/>
</dbReference>
<feature type="transmembrane region" description="Helical" evidence="9">
    <location>
        <begin position="445"/>
        <end position="470"/>
    </location>
</feature>
<dbReference type="EMBL" id="JACYFU010000001">
    <property type="protein sequence ID" value="MBD8064496.1"/>
    <property type="molecule type" value="Genomic_DNA"/>
</dbReference>
<dbReference type="Pfam" id="PF01769">
    <property type="entry name" value="MgtE"/>
    <property type="match status" value="1"/>
</dbReference>
<dbReference type="Gene3D" id="1.25.60.10">
    <property type="entry name" value="MgtE N-terminal domain-like"/>
    <property type="match status" value="1"/>
</dbReference>
<dbReference type="Gene3D" id="3.10.580.10">
    <property type="entry name" value="CBS-domain"/>
    <property type="match status" value="1"/>
</dbReference>
<dbReference type="InterPro" id="IPR006668">
    <property type="entry name" value="Mg_transptr_MgtE_intracell_dom"/>
</dbReference>
<dbReference type="Gene3D" id="1.10.357.20">
    <property type="entry name" value="SLC41 divalent cation transporters, integral membrane domain"/>
    <property type="match status" value="1"/>
</dbReference>
<dbReference type="SUPFAM" id="SSF161093">
    <property type="entry name" value="MgtE membrane domain-like"/>
    <property type="match status" value="1"/>
</dbReference>
<feature type="transmembrane region" description="Helical" evidence="9">
    <location>
        <begin position="334"/>
        <end position="359"/>
    </location>
</feature>
<keyword evidence="12" id="KW-1185">Reference proteome</keyword>
<dbReference type="InterPro" id="IPR006667">
    <property type="entry name" value="SLC41_membr_dom"/>
</dbReference>
<dbReference type="SMART" id="SM00116">
    <property type="entry name" value="CBS"/>
    <property type="match status" value="2"/>
</dbReference>
<comment type="subunit">
    <text evidence="9">Homodimer.</text>
</comment>
<gene>
    <name evidence="11" type="primary">mgtE</name>
    <name evidence="11" type="ORF">IC608_03290</name>
</gene>
<dbReference type="Proteomes" id="UP000654108">
    <property type="component" value="Unassembled WGS sequence"/>
</dbReference>
<evidence type="ECO:0000259" key="10">
    <source>
        <dbReference type="PROSITE" id="PS51371"/>
    </source>
</evidence>
<reference evidence="11" key="1">
    <citation type="submission" date="2020-09" db="EMBL/GenBank/DDBJ databases">
        <title>Genome seq and assembly of Devosia sp.</title>
        <authorList>
            <person name="Chhetri G."/>
        </authorList>
    </citation>
    <scope>NUCLEOTIDE SEQUENCE</scope>
    <source>
        <strain evidence="11">PTR5</strain>
    </source>
</reference>
<feature type="transmembrane region" description="Helical" evidence="9">
    <location>
        <begin position="409"/>
        <end position="433"/>
    </location>
</feature>
<keyword evidence="8" id="KW-0129">CBS domain</keyword>
<dbReference type="RefSeq" id="WP_191772588.1">
    <property type="nucleotide sequence ID" value="NZ_JACYFU010000001.1"/>
</dbReference>
<keyword evidence="5 9" id="KW-0460">Magnesium</keyword>
<evidence type="ECO:0000313" key="12">
    <source>
        <dbReference type="Proteomes" id="UP000654108"/>
    </source>
</evidence>
<dbReference type="GO" id="GO:0005886">
    <property type="term" value="C:plasma membrane"/>
    <property type="evidence" value="ECO:0007669"/>
    <property type="project" value="UniProtKB-SubCell"/>
</dbReference>
<evidence type="ECO:0000256" key="2">
    <source>
        <dbReference type="ARBA" id="ARBA00009749"/>
    </source>
</evidence>
<dbReference type="InterPro" id="IPR000644">
    <property type="entry name" value="CBS_dom"/>
</dbReference>
<dbReference type="InterPro" id="IPR046342">
    <property type="entry name" value="CBS_dom_sf"/>
</dbReference>
<evidence type="ECO:0000256" key="7">
    <source>
        <dbReference type="ARBA" id="ARBA00023136"/>
    </source>
</evidence>
<dbReference type="Pfam" id="PF00571">
    <property type="entry name" value="CBS"/>
    <property type="match status" value="2"/>
</dbReference>
<feature type="transmembrane region" description="Helical" evidence="9">
    <location>
        <begin position="308"/>
        <end position="328"/>
    </location>
</feature>
<evidence type="ECO:0000256" key="6">
    <source>
        <dbReference type="ARBA" id="ARBA00022989"/>
    </source>
</evidence>
<keyword evidence="4 9" id="KW-0812">Transmembrane</keyword>
<dbReference type="InterPro" id="IPR038076">
    <property type="entry name" value="MgtE_N_sf"/>
</dbReference>
<evidence type="ECO:0000256" key="3">
    <source>
        <dbReference type="ARBA" id="ARBA00022448"/>
    </source>
</evidence>
<evidence type="ECO:0000256" key="1">
    <source>
        <dbReference type="ARBA" id="ARBA00004141"/>
    </source>
</evidence>
<dbReference type="PANTHER" id="PTHR43773:SF1">
    <property type="entry name" value="MAGNESIUM TRANSPORTER MGTE"/>
    <property type="match status" value="1"/>
</dbReference>
<sequence>MSEETDWAPDAGAALDSGGFRDDDGRINALWMERLRAFLEAGRADDVTTVVGPLHHSDTGDVLEQLDHNERLALVRLMGDRFDFSALTEVDESIRLEIMEELPNAAIARGVAGLDNDDAVSLLEDLEPHDRNEVLSALPTFERLSLKRSLDFPEDSAGRRMQTDFIAIPPFWTVGHTIDYMRRERDLPDEFYQIYVVDAAYKVLGTVPLDRILRSLRGTPIESIMNTTLVLIDANEDQEEAARQFERYDLVEVGVVDENGRMVGVLTVDDMVDVIQEEADEDFRLLAGVGDEDVSDTTVDTVRSRVPWLVINLFTAVMTSMVIGLFNATIEQMVALAVLMPIVASMGGNAGAQTMTVTVRALAMRELDGGRLRRLIRREVVVGFVNGIIFAILIGVVTALRYGDVQLGAVIAAAMIINMIVAGTAGILIPLTLDKLKADPAIASAVFVTTVTDVVGFFAFLGIAGLWFGLF</sequence>
<feature type="domain" description="CBS" evidence="10">
    <location>
        <begin position="225"/>
        <end position="281"/>
    </location>
</feature>
<dbReference type="InterPro" id="IPR036739">
    <property type="entry name" value="SLC41_membr_dom_sf"/>
</dbReference>
<dbReference type="AlphaFoldDB" id="A0A927FR49"/>
<comment type="similarity">
    <text evidence="2 9">Belongs to the SLC41A transporter family.</text>
</comment>
<proteinExistence type="inferred from homology"/>
<keyword evidence="6 9" id="KW-1133">Transmembrane helix</keyword>
<dbReference type="GO" id="GO:0015095">
    <property type="term" value="F:magnesium ion transmembrane transporter activity"/>
    <property type="evidence" value="ECO:0007669"/>
    <property type="project" value="UniProtKB-UniRule"/>
</dbReference>
<evidence type="ECO:0000256" key="8">
    <source>
        <dbReference type="PROSITE-ProRule" id="PRU00703"/>
    </source>
</evidence>
<keyword evidence="9" id="KW-0479">Metal-binding</keyword>
<dbReference type="GO" id="GO:0046872">
    <property type="term" value="F:metal ion binding"/>
    <property type="evidence" value="ECO:0007669"/>
    <property type="project" value="UniProtKB-KW"/>
</dbReference>
<dbReference type="InterPro" id="IPR006669">
    <property type="entry name" value="MgtE_transporter"/>
</dbReference>
<dbReference type="SUPFAM" id="SSF158791">
    <property type="entry name" value="MgtE N-terminal domain-like"/>
    <property type="match status" value="1"/>
</dbReference>
<evidence type="ECO:0000256" key="9">
    <source>
        <dbReference type="RuleBase" id="RU362011"/>
    </source>
</evidence>
<dbReference type="PANTHER" id="PTHR43773">
    <property type="entry name" value="MAGNESIUM TRANSPORTER MGTE"/>
    <property type="match status" value="1"/>
</dbReference>
<comment type="caution">
    <text evidence="11">The sequence shown here is derived from an EMBL/GenBank/DDBJ whole genome shotgun (WGS) entry which is preliminary data.</text>
</comment>
<evidence type="ECO:0000256" key="5">
    <source>
        <dbReference type="ARBA" id="ARBA00022842"/>
    </source>
</evidence>
<evidence type="ECO:0000256" key="4">
    <source>
        <dbReference type="ARBA" id="ARBA00022692"/>
    </source>
</evidence>
<comment type="function">
    <text evidence="9">Acts as a magnesium transporter.</text>
</comment>
<dbReference type="Pfam" id="PF03448">
    <property type="entry name" value="MgtE_N"/>
    <property type="match status" value="1"/>
</dbReference>
<keyword evidence="3 9" id="KW-0813">Transport</keyword>
<feature type="transmembrane region" description="Helical" evidence="9">
    <location>
        <begin position="380"/>
        <end position="403"/>
    </location>
</feature>
<dbReference type="PROSITE" id="PS51371">
    <property type="entry name" value="CBS"/>
    <property type="match status" value="2"/>
</dbReference>